<reference evidence="1 2" key="1">
    <citation type="submission" date="2018-06" db="EMBL/GenBank/DDBJ databases">
        <title>Genomic Encyclopedia of Type Strains, Phase III (KMG-III): the genomes of soil and plant-associated and newly described type strains.</title>
        <authorList>
            <person name="Whitman W."/>
        </authorList>
    </citation>
    <scope>NUCLEOTIDE SEQUENCE [LARGE SCALE GENOMIC DNA]</scope>
    <source>
        <strain evidence="1 2">CECT 7732</strain>
    </source>
</reference>
<dbReference type="InterPro" id="IPR019694">
    <property type="entry name" value="Phage_HP1_Orf23"/>
</dbReference>
<proteinExistence type="predicted"/>
<evidence type="ECO:0000313" key="1">
    <source>
        <dbReference type="EMBL" id="RBO85915.1"/>
    </source>
</evidence>
<dbReference type="RefSeq" id="WP_113872817.1">
    <property type="nucleotide sequence ID" value="NZ_QNRF01000001.1"/>
</dbReference>
<organism evidence="1 2">
    <name type="scientific">Marinomonas aquiplantarum</name>
    <dbReference type="NCBI Taxonomy" id="491951"/>
    <lineage>
        <taxon>Bacteria</taxon>
        <taxon>Pseudomonadati</taxon>
        <taxon>Pseudomonadota</taxon>
        <taxon>Gammaproteobacteria</taxon>
        <taxon>Oceanospirillales</taxon>
        <taxon>Oceanospirillaceae</taxon>
        <taxon>Marinomonas</taxon>
    </lineage>
</organism>
<gene>
    <name evidence="1" type="ORF">DFP76_101190</name>
</gene>
<evidence type="ECO:0000313" key="2">
    <source>
        <dbReference type="Proteomes" id="UP000252086"/>
    </source>
</evidence>
<dbReference type="Pfam" id="PF10758">
    <property type="entry name" value="DUF2586"/>
    <property type="match status" value="1"/>
</dbReference>
<accession>A0A366D7I9</accession>
<keyword evidence="2" id="KW-1185">Reference proteome</keyword>
<sequence length="369" mass="39600">MALGTVSVSSLDTGSGDFSTPERQFLFIGYAGKNSGSTLYIDQSSDLDEVLGVNNSKMKTAIAAARSNAGSNWTCVAMPRGAAGEWQTAFEEAMNNNVLCEAVVITDAVVEQAELDAMTAAAKDVENEYGRAVFFMAASEVMDGSATWATFISEFDSLQDGVAAENVMLVPEVFAGWLGTLCGRLCNEDVSIADTPMRVKTGALVGISSLPSDQDDVQFNMSHAKALNDARGTVPQVYPDYDGIYCSDGMTLAAEGSDYAVIENLRVVNRVKREVRLLAIKQVGNREMNSTPASIAANQTYFMRPMIDMSKSVVSNGIYMPGDVKRPEEGDVTISWSSRTSVTIALLVRPYNSPKAIQAYIGLNLSSEV</sequence>
<dbReference type="AlphaFoldDB" id="A0A366D7I9"/>
<protein>
    <submittedName>
        <fullName evidence="1">Uncharacterized protein DUF2586</fullName>
    </submittedName>
</protein>
<comment type="caution">
    <text evidence="1">The sequence shown here is derived from an EMBL/GenBank/DDBJ whole genome shotgun (WGS) entry which is preliminary data.</text>
</comment>
<name>A0A366D7I9_9GAMM</name>
<dbReference type="OrthoDB" id="5596652at2"/>
<dbReference type="Proteomes" id="UP000252086">
    <property type="component" value="Unassembled WGS sequence"/>
</dbReference>
<dbReference type="EMBL" id="QNRF01000001">
    <property type="protein sequence ID" value="RBO85915.1"/>
    <property type="molecule type" value="Genomic_DNA"/>
</dbReference>